<keyword evidence="2" id="KW-1133">Transmembrane helix</keyword>
<dbReference type="CDD" id="cd07341">
    <property type="entry name" value="M56_BlaR1_MecR1_like"/>
    <property type="match status" value="1"/>
</dbReference>
<comment type="caution">
    <text evidence="4">The sequence shown here is derived from an EMBL/GenBank/DDBJ whole genome shotgun (WGS) entry which is preliminary data.</text>
</comment>
<dbReference type="PANTHER" id="PTHR34978">
    <property type="entry name" value="POSSIBLE SENSOR-TRANSDUCER PROTEIN BLAR"/>
    <property type="match status" value="1"/>
</dbReference>
<dbReference type="Proteomes" id="UP000618931">
    <property type="component" value="Unassembled WGS sequence"/>
</dbReference>
<feature type="transmembrane region" description="Helical" evidence="2">
    <location>
        <begin position="103"/>
        <end position="124"/>
    </location>
</feature>
<accession>A0ABS0I441</accession>
<evidence type="ECO:0000256" key="1">
    <source>
        <dbReference type="SAM" id="MobiDB-lite"/>
    </source>
</evidence>
<gene>
    <name evidence="4" type="ORF">I2H31_11305</name>
</gene>
<protein>
    <submittedName>
        <fullName evidence="4">M56 family metallopeptidase</fullName>
    </submittedName>
</protein>
<feature type="transmembrane region" description="Helical" evidence="2">
    <location>
        <begin position="6"/>
        <end position="27"/>
    </location>
</feature>
<feature type="transmembrane region" description="Helical" evidence="2">
    <location>
        <begin position="39"/>
        <end position="60"/>
    </location>
</feature>
<reference evidence="4 5" key="1">
    <citation type="submission" date="2020-11" db="EMBL/GenBank/DDBJ databases">
        <authorList>
            <person name="Kim M.K."/>
        </authorList>
    </citation>
    <scope>NUCLEOTIDE SEQUENCE [LARGE SCALE GENOMIC DNA]</scope>
    <source>
        <strain evidence="4 5">BT662</strain>
    </source>
</reference>
<keyword evidence="2" id="KW-0812">Transmembrane</keyword>
<feature type="transmembrane region" description="Helical" evidence="2">
    <location>
        <begin position="242"/>
        <end position="260"/>
    </location>
</feature>
<evidence type="ECO:0000256" key="2">
    <source>
        <dbReference type="SAM" id="Phobius"/>
    </source>
</evidence>
<evidence type="ECO:0000313" key="4">
    <source>
        <dbReference type="EMBL" id="MBF9221693.1"/>
    </source>
</evidence>
<evidence type="ECO:0000313" key="5">
    <source>
        <dbReference type="Proteomes" id="UP000618931"/>
    </source>
</evidence>
<name>A0ABS0I441_9BACT</name>
<dbReference type="Pfam" id="PF05569">
    <property type="entry name" value="Peptidase_M56"/>
    <property type="match status" value="1"/>
</dbReference>
<feature type="domain" description="Peptidase M56" evidence="3">
    <location>
        <begin position="162"/>
        <end position="269"/>
    </location>
</feature>
<feature type="transmembrane region" description="Helical" evidence="2">
    <location>
        <begin position="280"/>
        <end position="300"/>
    </location>
</feature>
<organism evidence="4 5">
    <name type="scientific">Hymenobacter ruricola</name>
    <dbReference type="NCBI Taxonomy" id="2791023"/>
    <lineage>
        <taxon>Bacteria</taxon>
        <taxon>Pseudomonadati</taxon>
        <taxon>Bacteroidota</taxon>
        <taxon>Cytophagia</taxon>
        <taxon>Cytophagales</taxon>
        <taxon>Hymenobacteraceae</taxon>
        <taxon>Hymenobacter</taxon>
    </lineage>
</organism>
<keyword evidence="2" id="KW-0472">Membrane</keyword>
<keyword evidence="5" id="KW-1185">Reference proteome</keyword>
<dbReference type="InterPro" id="IPR008756">
    <property type="entry name" value="Peptidase_M56"/>
</dbReference>
<dbReference type="RefSeq" id="WP_196293138.1">
    <property type="nucleotide sequence ID" value="NZ_JADQDM010000004.1"/>
</dbReference>
<sequence length="466" mass="49883">MPLSPTLLYLLKANGALLLFALAYFGLLRRLTFFTLNRVYLVFALLFSAVYPALPVPALLPPLEAPAVATAVAVLLPQTTAGAGTPQAGPTAVAAPAETPIDWSAVVLAVYAAGAAVGLLRLLVQLLSLGRLRRTSRPAVVGGVPVRALPGEVSPFSFGSTIYLNPARHPAAELAAVLRHEQVHVRQWHTLDVLLAQVAQAAAWCNPAAWLLRRALLDNLEYLADHAVLAAGLDRRAYQYSLLRLSQGAAGPALVSHFTFLTLKNRVAMMNQPHSSTGQLARYFVAGPLVLALALGYSGARAQGARPAASSQRKTAAPTLPDTRPEPVTHYIDGKVSTVAEVIKLGADNVAFITPLKGDNARKFSGNPQDEYVMAITTKQNQNRADVKAFNARVEAADTETEAEVNVLTPAALAFITKNYPNSRIIEVTKLNHPPTGLGVTYKVHLAEGRRPHYAYFDDKGNAVKL</sequence>
<dbReference type="InterPro" id="IPR052173">
    <property type="entry name" value="Beta-lactam_resp_regulator"/>
</dbReference>
<dbReference type="EMBL" id="JADQDM010000004">
    <property type="protein sequence ID" value="MBF9221693.1"/>
    <property type="molecule type" value="Genomic_DNA"/>
</dbReference>
<proteinExistence type="predicted"/>
<evidence type="ECO:0000259" key="3">
    <source>
        <dbReference type="Pfam" id="PF05569"/>
    </source>
</evidence>
<feature type="region of interest" description="Disordered" evidence="1">
    <location>
        <begin position="304"/>
        <end position="326"/>
    </location>
</feature>
<dbReference type="PANTHER" id="PTHR34978:SF3">
    <property type="entry name" value="SLR0241 PROTEIN"/>
    <property type="match status" value="1"/>
</dbReference>